<protein>
    <submittedName>
        <fullName evidence="2">Uncharacterized protein</fullName>
    </submittedName>
</protein>
<dbReference type="KEGG" id="nar:Saro_2993"/>
<proteinExistence type="predicted"/>
<dbReference type="RefSeq" id="WP_011446632.1">
    <property type="nucleotide sequence ID" value="NC_007794.1"/>
</dbReference>
<feature type="region of interest" description="Disordered" evidence="1">
    <location>
        <begin position="936"/>
        <end position="961"/>
    </location>
</feature>
<evidence type="ECO:0000256" key="1">
    <source>
        <dbReference type="SAM" id="MobiDB-lite"/>
    </source>
</evidence>
<dbReference type="eggNOG" id="ENOG5030IMH">
    <property type="taxonomic scope" value="Bacteria"/>
</dbReference>
<sequence length="961" mass="100595">MAQDPWAEFEEIRPAAAQQRRAPQPVISLPDPDKQADNARADQGLKNSTTQTDIAVRGEGRDVVKDAINNLTSLQSRYEQLQPVKEYRVVLPQFMQALQLPDDPTADNTLLYAYAKIMDPGSVVRESEQGAAANGANYWDRAVEAVKKQFGVGGNLTPEVRARLKRDIETRVQAMGKVYRLQRERYAKTAEKFNIDPADVIGPDDFDPFRADWERLTQGKANQPTTQDIYGGGVRFNMDAPERPFDRAEYLRSMGIPPEKEDQIIGFWTANSGNRNLTPQAVAQWYQSQGIAPPDPQSLAQTVEMARRLAPGTRFGGIDTTAAEKAYRERLRGDLAKEGFDPNSGGAYGARAVRGAEMGLTDEIEGLGGAVDALVNNRGVFDGYRLSRDRVREAYDQMEQAQGGLGTAAELGGGLVGALAIPSGAARGVGALARQGAAQGAVAGFGYGEGPGGSLGGAVTGAGVGMVGGAALGKLGEGLAARAASRAGQPLTDGGEVISAADRLNSQFGTDIAPLPADVGGVTTRRLTGGAAQLPLAAGSIVHGSQAVSSEAQKALSAIASLSGNPGTREAAGEAALTGAQKFIQTSRNKVNALYTKARKLGGDQPVDLAEARRVLDENIAELSQTPGGADGLSAMQALRADLDKPYGVEAVRRMRSQMRDRFIKDGLRGSDTERRIGQVLDAADADITNSLNMAGKGDAARAYAEASAAHKERVQVIDQVLAPIIGSRGDAPRSVEQVISSIETATKTNGGRLGKFLSSLPPEDAATVRGTLVQELGRSSAGGQNAAGDAFSLSQFLTNWNKMSGPAKSQLFGGEARAALEDLARVAQGTKEAQRFANSSNTGSVVGGVALGGNIVAFFSAPVASTAALLGQYGAGKLLASPKFARWLAKMPSNPALAEKHVQALSKIAANDNAIAADVSGLQSELMGLFGSRAAASPNAPTLPVPSENEGKTGKRGEGQ</sequence>
<dbReference type="AlphaFoldDB" id="Q2G3Z5"/>
<gene>
    <name evidence="2" type="ordered locus">Saro_2993</name>
</gene>
<name>Q2G3Z5_NOVAD</name>
<feature type="compositionally biased region" description="Low complexity" evidence="1">
    <location>
        <begin position="14"/>
        <end position="25"/>
    </location>
</feature>
<dbReference type="HOGENOM" id="CLU_307512_0_0_5"/>
<feature type="region of interest" description="Disordered" evidence="1">
    <location>
        <begin position="1"/>
        <end position="50"/>
    </location>
</feature>
<organism evidence="2 3">
    <name type="scientific">Novosphingobium aromaticivorans (strain ATCC 700278 / DSM 12444 / CCUG 56034 / CIP 105152 / NBRC 16084 / F199)</name>
    <dbReference type="NCBI Taxonomy" id="279238"/>
    <lineage>
        <taxon>Bacteria</taxon>
        <taxon>Pseudomonadati</taxon>
        <taxon>Pseudomonadota</taxon>
        <taxon>Alphaproteobacteria</taxon>
        <taxon>Sphingomonadales</taxon>
        <taxon>Sphingomonadaceae</taxon>
        <taxon>Novosphingobium</taxon>
    </lineage>
</organism>
<dbReference type="STRING" id="279238.Saro_2993"/>
<keyword evidence="3" id="KW-1185">Reference proteome</keyword>
<dbReference type="Proteomes" id="UP000009134">
    <property type="component" value="Chromosome"/>
</dbReference>
<evidence type="ECO:0000313" key="3">
    <source>
        <dbReference type="Proteomes" id="UP000009134"/>
    </source>
</evidence>
<dbReference type="EMBL" id="CP000248">
    <property type="protein sequence ID" value="ABD27428.1"/>
    <property type="molecule type" value="Genomic_DNA"/>
</dbReference>
<accession>Q2G3Z5</accession>
<feature type="compositionally biased region" description="Basic and acidic residues" evidence="1">
    <location>
        <begin position="31"/>
        <end position="40"/>
    </location>
</feature>
<evidence type="ECO:0000313" key="2">
    <source>
        <dbReference type="EMBL" id="ABD27428.1"/>
    </source>
</evidence>
<feature type="compositionally biased region" description="Basic and acidic residues" evidence="1">
    <location>
        <begin position="950"/>
        <end position="961"/>
    </location>
</feature>
<reference evidence="3" key="1">
    <citation type="submission" date="2006-01" db="EMBL/GenBank/DDBJ databases">
        <title>Complete sequence of Novosphingobium aromaticivorans DSM 12444.</title>
        <authorList>
            <consortium name="US DOE Joint Genome Institute"/>
            <person name="Copeland A."/>
            <person name="Lucas S."/>
            <person name="Lapidus A."/>
            <person name="Barry K."/>
            <person name="Detter J.C."/>
            <person name="Glavina T."/>
            <person name="Hammon N."/>
            <person name="Israni S."/>
            <person name="Pitluck S."/>
            <person name="Chain P."/>
            <person name="Malfatti S."/>
            <person name="Shin M."/>
            <person name="Vergez L."/>
            <person name="Schmutz J."/>
            <person name="Larimer F."/>
            <person name="Land M."/>
            <person name="Kyrpides N."/>
            <person name="Ivanova N."/>
            <person name="Fredrickson J."/>
            <person name="Balkwill D."/>
            <person name="Romine M.F."/>
            <person name="Richardson P."/>
        </authorList>
    </citation>
    <scope>NUCLEOTIDE SEQUENCE [LARGE SCALE GENOMIC DNA]</scope>
    <source>
        <strain evidence="3">ATCC 700278 / DSM 12444 / CCUG 56034 / CIP 105152 / NBRC 16084 / F199</strain>
    </source>
</reference>